<dbReference type="RefSeq" id="XP_020121951.1">
    <property type="nucleotide sequence ID" value="XM_020264530.1"/>
</dbReference>
<reference evidence="2 3" key="1">
    <citation type="submission" date="2015-06" db="EMBL/GenBank/DDBJ databases">
        <title>Talaromyces atroroseus IBT 11181 draft genome.</title>
        <authorList>
            <person name="Rasmussen K.B."/>
            <person name="Rasmussen S."/>
            <person name="Petersen B."/>
            <person name="Sicheritz-Ponten T."/>
            <person name="Mortensen U.H."/>
            <person name="Thrane U."/>
        </authorList>
    </citation>
    <scope>NUCLEOTIDE SEQUENCE [LARGE SCALE GENOMIC DNA]</scope>
    <source>
        <strain evidence="2 3">IBT 11181</strain>
    </source>
</reference>
<dbReference type="Pfam" id="PF12697">
    <property type="entry name" value="Abhydrolase_6"/>
    <property type="match status" value="1"/>
</dbReference>
<proteinExistence type="predicted"/>
<organism evidence="2 3">
    <name type="scientific">Talaromyces atroroseus</name>
    <dbReference type="NCBI Taxonomy" id="1441469"/>
    <lineage>
        <taxon>Eukaryota</taxon>
        <taxon>Fungi</taxon>
        <taxon>Dikarya</taxon>
        <taxon>Ascomycota</taxon>
        <taxon>Pezizomycotina</taxon>
        <taxon>Eurotiomycetes</taxon>
        <taxon>Eurotiomycetidae</taxon>
        <taxon>Eurotiales</taxon>
        <taxon>Trichocomaceae</taxon>
        <taxon>Talaromyces</taxon>
        <taxon>Talaromyces sect. Trachyspermi</taxon>
    </lineage>
</organism>
<dbReference type="EMBL" id="LFMY01000003">
    <property type="protein sequence ID" value="OKL61830.1"/>
    <property type="molecule type" value="Genomic_DNA"/>
</dbReference>
<protein>
    <recommendedName>
        <fullName evidence="1">AB hydrolase-1 domain-containing protein</fullName>
    </recommendedName>
</protein>
<evidence type="ECO:0000313" key="3">
    <source>
        <dbReference type="Proteomes" id="UP000214365"/>
    </source>
</evidence>
<dbReference type="Gene3D" id="3.40.50.1820">
    <property type="entry name" value="alpha/beta hydrolase"/>
    <property type="match status" value="1"/>
</dbReference>
<gene>
    <name evidence="2" type="ORF">UA08_02483</name>
</gene>
<dbReference type="InterPro" id="IPR029058">
    <property type="entry name" value="AB_hydrolase_fold"/>
</dbReference>
<dbReference type="InterPro" id="IPR000073">
    <property type="entry name" value="AB_hydrolase_1"/>
</dbReference>
<dbReference type="OrthoDB" id="2152248at2759"/>
<feature type="domain" description="AB hydrolase-1" evidence="1">
    <location>
        <begin position="48"/>
        <end position="301"/>
    </location>
</feature>
<evidence type="ECO:0000313" key="2">
    <source>
        <dbReference type="EMBL" id="OKL61830.1"/>
    </source>
</evidence>
<name>A0A225ALP5_TALAT</name>
<dbReference type="GeneID" id="31002238"/>
<sequence>MDTEFSLKSTTPRASKTELVIGGVKAYIYGLEEAKQQKYSDVAVLYHVHGRTRNYLTSEGFAHEVLDRYRRDGAPKKAGLIAVAFDARNHGERMISVQANDGWGEGNETHAQDLVSMVSGSAQDVELLIDYLPAYLPEFQTFYNIMSGISLGGHTSWRLATSSIATKGKLHGLAIIVGCPNLSAMLLSRLGVDLDALGVSLDQVRTVPYSELSAKLNKSQRTRWPRALSELFAGFDRETDERFPRHIPTYILNGKLDSLVPDKFTQPWVAKRRAEGYENIDYFVQENAGHSCTDQMVENIAQWLARLFSRD</sequence>
<dbReference type="AlphaFoldDB" id="A0A225ALP5"/>
<dbReference type="SUPFAM" id="SSF53474">
    <property type="entry name" value="alpha/beta-Hydrolases"/>
    <property type="match status" value="1"/>
</dbReference>
<dbReference type="PANTHER" id="PTHR47381:SF3">
    <property type="entry name" value="ALPHA_BETA-HYDROLASES SUPERFAMILY PROTEIN"/>
    <property type="match status" value="1"/>
</dbReference>
<dbReference type="Proteomes" id="UP000214365">
    <property type="component" value="Unassembled WGS sequence"/>
</dbReference>
<dbReference type="PANTHER" id="PTHR47381">
    <property type="entry name" value="ALPHA/BETA-HYDROLASES SUPERFAMILY PROTEIN"/>
    <property type="match status" value="1"/>
</dbReference>
<evidence type="ECO:0000259" key="1">
    <source>
        <dbReference type="Pfam" id="PF12697"/>
    </source>
</evidence>
<keyword evidence="3" id="KW-1185">Reference proteome</keyword>
<accession>A0A225ALP5</accession>
<dbReference type="STRING" id="1441469.A0A225ALP5"/>
<comment type="caution">
    <text evidence="2">The sequence shown here is derived from an EMBL/GenBank/DDBJ whole genome shotgun (WGS) entry which is preliminary data.</text>
</comment>